<name>A0A6I6MVA1_9CAUL</name>
<dbReference type="Proteomes" id="UP000431269">
    <property type="component" value="Chromosome"/>
</dbReference>
<keyword evidence="1" id="KW-1133">Transmembrane helix</keyword>
<reference evidence="3" key="1">
    <citation type="submission" date="2019-12" db="EMBL/GenBank/DDBJ databases">
        <title>Complete genome of Terracaulis silvestris 0127_4.</title>
        <authorList>
            <person name="Vieira S."/>
            <person name="Riedel T."/>
            <person name="Sproer C."/>
            <person name="Pascual J."/>
            <person name="Boedeker C."/>
            <person name="Overmann J."/>
        </authorList>
    </citation>
    <scope>NUCLEOTIDE SEQUENCE [LARGE SCALE GENOMIC DNA]</scope>
    <source>
        <strain evidence="3">0127_4</strain>
    </source>
</reference>
<keyword evidence="1" id="KW-0472">Membrane</keyword>
<accession>A0A6I6MVA1</accession>
<proteinExistence type="predicted"/>
<evidence type="ECO:0000313" key="3">
    <source>
        <dbReference type="Proteomes" id="UP000431269"/>
    </source>
</evidence>
<keyword evidence="3" id="KW-1185">Reference proteome</keyword>
<dbReference type="EMBL" id="CP047045">
    <property type="protein sequence ID" value="QGZ96687.1"/>
    <property type="molecule type" value="Genomic_DNA"/>
</dbReference>
<feature type="transmembrane region" description="Helical" evidence="1">
    <location>
        <begin position="46"/>
        <end position="65"/>
    </location>
</feature>
<keyword evidence="1" id="KW-0812">Transmembrane</keyword>
<feature type="transmembrane region" description="Helical" evidence="1">
    <location>
        <begin position="6"/>
        <end position="25"/>
    </location>
</feature>
<dbReference type="KEGG" id="tsv:DSM104635_03548"/>
<organism evidence="2 3">
    <name type="scientific">Terricaulis silvestris</name>
    <dbReference type="NCBI Taxonomy" id="2686094"/>
    <lineage>
        <taxon>Bacteria</taxon>
        <taxon>Pseudomonadati</taxon>
        <taxon>Pseudomonadota</taxon>
        <taxon>Alphaproteobacteria</taxon>
        <taxon>Caulobacterales</taxon>
        <taxon>Caulobacteraceae</taxon>
        <taxon>Terricaulis</taxon>
    </lineage>
</organism>
<protein>
    <recommendedName>
        <fullName evidence="4">Phosphopantetheine adenylyltransferase</fullName>
    </recommendedName>
</protein>
<dbReference type="RefSeq" id="WP_158767462.1">
    <property type="nucleotide sequence ID" value="NZ_CP047045.1"/>
</dbReference>
<evidence type="ECO:0008006" key="4">
    <source>
        <dbReference type="Google" id="ProtNLM"/>
    </source>
</evidence>
<evidence type="ECO:0000313" key="2">
    <source>
        <dbReference type="EMBL" id="QGZ96687.1"/>
    </source>
</evidence>
<gene>
    <name evidence="2" type="ORF">DSM104635_03548</name>
</gene>
<feature type="transmembrane region" description="Helical" evidence="1">
    <location>
        <begin position="71"/>
        <end position="90"/>
    </location>
</feature>
<dbReference type="AlphaFoldDB" id="A0A6I6MVA1"/>
<sequence length="121" mass="12726">MSETWIVLAWAALALVHLMPALATFSPALRRRLYGIESDGALRVMLTHRGVLFAAVLVACVYAATAPEARQLAALIVAISLIGFLIVYAASGAPKGPLRSVALVDAVALIPLALVCADAWF</sequence>
<evidence type="ECO:0000256" key="1">
    <source>
        <dbReference type="SAM" id="Phobius"/>
    </source>
</evidence>